<dbReference type="GO" id="GO:0110051">
    <property type="term" value="P:metabolite repair"/>
    <property type="evidence" value="ECO:0007669"/>
    <property type="project" value="TreeGrafter"/>
</dbReference>
<feature type="binding site" evidence="8">
    <location>
        <position position="108"/>
    </location>
    <ligand>
        <name>(6S)-NADPHX</name>
        <dbReference type="ChEBI" id="CHEBI:64076"/>
    </ligand>
</feature>
<dbReference type="GO" id="GO:0046496">
    <property type="term" value="P:nicotinamide nucleotide metabolic process"/>
    <property type="evidence" value="ECO:0007669"/>
    <property type="project" value="UniProtKB-UniRule"/>
</dbReference>
<keyword evidence="2 8" id="KW-0547">Nucleotide-binding</keyword>
<keyword evidence="3 8" id="KW-0067">ATP-binding</keyword>
<evidence type="ECO:0000256" key="8">
    <source>
        <dbReference type="HAMAP-Rule" id="MF_03157"/>
    </source>
</evidence>
<evidence type="ECO:0000313" key="11">
    <source>
        <dbReference type="Proteomes" id="UP000316759"/>
    </source>
</evidence>
<comment type="cofactor">
    <cofactor evidence="8">
        <name>Mg(2+)</name>
        <dbReference type="ChEBI" id="CHEBI:18420"/>
    </cofactor>
</comment>
<organism evidence="10 11">
    <name type="scientific">Fasciola gigantica</name>
    <name type="common">Giant liver fluke</name>
    <dbReference type="NCBI Taxonomy" id="46835"/>
    <lineage>
        <taxon>Eukaryota</taxon>
        <taxon>Metazoa</taxon>
        <taxon>Spiralia</taxon>
        <taxon>Lophotrochozoa</taxon>
        <taxon>Platyhelminthes</taxon>
        <taxon>Trematoda</taxon>
        <taxon>Digenea</taxon>
        <taxon>Plagiorchiida</taxon>
        <taxon>Echinostomata</taxon>
        <taxon>Echinostomatoidea</taxon>
        <taxon>Fasciolidae</taxon>
        <taxon>Fasciola</taxon>
    </lineage>
</organism>
<evidence type="ECO:0000256" key="3">
    <source>
        <dbReference type="ARBA" id="ARBA00022840"/>
    </source>
</evidence>
<dbReference type="InterPro" id="IPR000631">
    <property type="entry name" value="CARKD"/>
</dbReference>
<evidence type="ECO:0000256" key="4">
    <source>
        <dbReference type="ARBA" id="ARBA00022857"/>
    </source>
</evidence>
<feature type="binding site" evidence="8">
    <location>
        <begin position="160"/>
        <end position="166"/>
    </location>
    <ligand>
        <name>(6S)-NADPHX</name>
        <dbReference type="ChEBI" id="CHEBI:64076"/>
    </ligand>
</feature>
<comment type="function">
    <text evidence="8">Catalyzes the dehydration of the S-form of NAD(P)HX at the expense of ATP, which is converted to ADP. Together with NAD(P)HX epimerase, which catalyzes the epimerization of the S- and R-forms, the enzyme allows the repair of both epimers of NAD(P)HX, a damaged form of NAD(P)H that is a result of enzymatic or heat-dependent hydration.</text>
</comment>
<comment type="similarity">
    <text evidence="8">Belongs to the NnrD/CARKD family.</text>
</comment>
<feature type="domain" description="YjeF C-terminal" evidence="9">
    <location>
        <begin position="10"/>
        <end position="297"/>
    </location>
</feature>
<dbReference type="GO" id="GO:0047453">
    <property type="term" value="F:ATP-dependent NAD(P)H-hydrate dehydratase activity"/>
    <property type="evidence" value="ECO:0007669"/>
    <property type="project" value="UniProtKB-UniRule"/>
</dbReference>
<name>A0A504Y7T8_FASGI</name>
<dbReference type="PANTHER" id="PTHR12592:SF0">
    <property type="entry name" value="ATP-DEPENDENT (S)-NAD(P)H-HYDRATE DEHYDRATASE"/>
    <property type="match status" value="1"/>
</dbReference>
<dbReference type="OrthoDB" id="8110916at2759"/>
<keyword evidence="5 8" id="KW-0520">NAD</keyword>
<evidence type="ECO:0000256" key="6">
    <source>
        <dbReference type="ARBA" id="ARBA00023239"/>
    </source>
</evidence>
<sequence length="311" mass="33981">MDRLSVPMRQFARELRSRIPPLTAKHKGEMGRIAIVGGSKEYTGAPYFAGISALHCGADLVHVICAEAAAPIIKSYSPDLIVHPDLDVNFSESRKWIEKAHSAVFGPGLGRGENWENTAKLIKHCCSTNKPVVIDADGLALITEKLDLVKDKIMVILTPNVVEFGRLYSMVFGCSPPENETDTQELARRLGGVTVVLKGERDTISDGSTTIVCDLDGSPRRCGGQGDMLSGTAATFFHWFHQFTSDQRSNSLSAPMAASLAACLLTRQCSRQAFSKYGRSMVTAQMIEELHRAFEELFESPLPVDCSPLVH</sequence>
<feature type="binding site" evidence="8">
    <location>
        <begin position="217"/>
        <end position="226"/>
    </location>
    <ligand>
        <name>ATP</name>
        <dbReference type="ChEBI" id="CHEBI:30616"/>
    </ligand>
</feature>
<keyword evidence="11" id="KW-1185">Reference proteome</keyword>
<dbReference type="EMBL" id="SUNJ01013753">
    <property type="protein sequence ID" value="TPP57033.1"/>
    <property type="molecule type" value="Genomic_DNA"/>
</dbReference>
<evidence type="ECO:0000256" key="2">
    <source>
        <dbReference type="ARBA" id="ARBA00022741"/>
    </source>
</evidence>
<dbReference type="AlphaFoldDB" id="A0A504Y7T8"/>
<keyword evidence="1 8" id="KW-0597">Phosphoprotein</keyword>
<evidence type="ECO:0000256" key="7">
    <source>
        <dbReference type="ARBA" id="ARBA00047472"/>
    </source>
</evidence>
<dbReference type="PROSITE" id="PS51383">
    <property type="entry name" value="YJEF_C_3"/>
    <property type="match status" value="1"/>
</dbReference>
<dbReference type="NCBIfam" id="TIGR00196">
    <property type="entry name" value="yjeF_cterm"/>
    <property type="match status" value="1"/>
</dbReference>
<feature type="binding site" evidence="8">
    <location>
        <position position="227"/>
    </location>
    <ligand>
        <name>(6S)-NADPHX</name>
        <dbReference type="ChEBI" id="CHEBI:64076"/>
    </ligand>
</feature>
<dbReference type="STRING" id="46835.A0A504Y7T8"/>
<dbReference type="FunFam" id="3.40.1190.20:FF:000023">
    <property type="entry name" value="ATP-dependent (S)-NAD(P)H-hydrate dehydratase"/>
    <property type="match status" value="1"/>
</dbReference>
<reference evidence="10 11" key="1">
    <citation type="submission" date="2019-04" db="EMBL/GenBank/DDBJ databases">
        <title>Annotation for the trematode Fasciola gigantica.</title>
        <authorList>
            <person name="Choi Y.-J."/>
        </authorList>
    </citation>
    <scope>NUCLEOTIDE SEQUENCE [LARGE SCALE GENOMIC DNA]</scope>
    <source>
        <strain evidence="10">Uganda_cow_1</strain>
    </source>
</reference>
<keyword evidence="4" id="KW-0521">NADP</keyword>
<dbReference type="Gene3D" id="3.40.1190.20">
    <property type="match status" value="1"/>
</dbReference>
<keyword evidence="6 8" id="KW-0456">Lyase</keyword>
<evidence type="ECO:0000259" key="9">
    <source>
        <dbReference type="PROSITE" id="PS51383"/>
    </source>
</evidence>
<dbReference type="GO" id="GO:0005524">
    <property type="term" value="F:ATP binding"/>
    <property type="evidence" value="ECO:0007669"/>
    <property type="project" value="UniProtKB-KW"/>
</dbReference>
<dbReference type="Pfam" id="PF01256">
    <property type="entry name" value="Carb_kinase"/>
    <property type="match status" value="1"/>
</dbReference>
<comment type="catalytic activity">
    <reaction evidence="8">
        <text>(6S)-NADHX + ATP = ADP + phosphate + NADH + H(+)</text>
        <dbReference type="Rhea" id="RHEA:19017"/>
        <dbReference type="ChEBI" id="CHEBI:15378"/>
        <dbReference type="ChEBI" id="CHEBI:30616"/>
        <dbReference type="ChEBI" id="CHEBI:43474"/>
        <dbReference type="ChEBI" id="CHEBI:57945"/>
        <dbReference type="ChEBI" id="CHEBI:64074"/>
        <dbReference type="ChEBI" id="CHEBI:456216"/>
        <dbReference type="EC" id="4.2.1.93"/>
    </reaction>
</comment>
<dbReference type="PANTHER" id="PTHR12592">
    <property type="entry name" value="ATP-DEPENDENT (S)-NAD(P)H-HYDRATE DEHYDRATASE FAMILY MEMBER"/>
    <property type="match status" value="1"/>
</dbReference>
<proteinExistence type="inferred from homology"/>
<dbReference type="EC" id="4.2.1.93" evidence="8"/>
<gene>
    <name evidence="10" type="ORF">FGIG_10900</name>
</gene>
<evidence type="ECO:0000313" key="10">
    <source>
        <dbReference type="EMBL" id="TPP57033.1"/>
    </source>
</evidence>
<dbReference type="HAMAP" id="MF_01965">
    <property type="entry name" value="NADHX_dehydratase"/>
    <property type="match status" value="1"/>
</dbReference>
<evidence type="ECO:0000256" key="1">
    <source>
        <dbReference type="ARBA" id="ARBA00022553"/>
    </source>
</evidence>
<comment type="catalytic activity">
    <reaction evidence="7 8">
        <text>(6S)-NADPHX + ATP = ADP + phosphate + NADPH + H(+)</text>
        <dbReference type="Rhea" id="RHEA:32231"/>
        <dbReference type="ChEBI" id="CHEBI:15378"/>
        <dbReference type="ChEBI" id="CHEBI:30616"/>
        <dbReference type="ChEBI" id="CHEBI:43474"/>
        <dbReference type="ChEBI" id="CHEBI:57783"/>
        <dbReference type="ChEBI" id="CHEBI:64076"/>
        <dbReference type="ChEBI" id="CHEBI:456216"/>
        <dbReference type="EC" id="4.2.1.93"/>
    </reaction>
</comment>
<feature type="binding site" evidence="8">
    <location>
        <begin position="198"/>
        <end position="202"/>
    </location>
    <ligand>
        <name>ATP</name>
        <dbReference type="ChEBI" id="CHEBI:30616"/>
    </ligand>
</feature>
<evidence type="ECO:0000256" key="5">
    <source>
        <dbReference type="ARBA" id="ARBA00023027"/>
    </source>
</evidence>
<protein>
    <recommendedName>
        <fullName evidence="8">ATP-dependent (S)-NAD(P)H-hydrate dehydratase</fullName>
        <ecNumber evidence="8">4.2.1.93</ecNumber>
    </recommendedName>
    <alternativeName>
        <fullName evidence="8">ATP-dependent NAD(P)HX dehydratase</fullName>
    </alternativeName>
</protein>
<comment type="caution">
    <text evidence="10">The sequence shown here is derived from an EMBL/GenBank/DDBJ whole genome shotgun (WGS) entry which is preliminary data.</text>
</comment>
<dbReference type="InterPro" id="IPR029056">
    <property type="entry name" value="Ribokinase-like"/>
</dbReference>
<dbReference type="CDD" id="cd01171">
    <property type="entry name" value="YXKO-related"/>
    <property type="match status" value="1"/>
</dbReference>
<dbReference type="Proteomes" id="UP000316759">
    <property type="component" value="Unassembled WGS sequence"/>
</dbReference>
<dbReference type="SUPFAM" id="SSF53613">
    <property type="entry name" value="Ribokinase-like"/>
    <property type="match status" value="1"/>
</dbReference>
<accession>A0A504Y7T8</accession>